<proteinExistence type="predicted"/>
<reference evidence="5" key="1">
    <citation type="journal article" date="2019" name="Int. J. Syst. Evol. Microbiol.">
        <title>The Global Catalogue of Microorganisms (GCM) 10K type strain sequencing project: providing services to taxonomists for standard genome sequencing and annotation.</title>
        <authorList>
            <consortium name="The Broad Institute Genomics Platform"/>
            <consortium name="The Broad Institute Genome Sequencing Center for Infectious Disease"/>
            <person name="Wu L."/>
            <person name="Ma J."/>
        </authorList>
    </citation>
    <scope>NUCLEOTIDE SEQUENCE [LARGE SCALE GENOMIC DNA]</scope>
    <source>
        <strain evidence="5">KCTC 42739</strain>
    </source>
</reference>
<protein>
    <submittedName>
        <fullName evidence="4">Excalibur calcium-binding domain-containing protein</fullName>
    </submittedName>
</protein>
<sequence length="134" mass="13597">MTPRFILLTFVSCVLLFAAIWAATAPKVPVSAPVAEAAPAVLYADCDAVRAANAAPLRASQPGYRPALDPNMNGIACEPVGGAAAPEMTSAPDMTSAPADSAPTFASSTQQSAPPAEAPPTPPDPNPETPQIEM</sequence>
<feature type="compositionally biased region" description="Pro residues" evidence="1">
    <location>
        <begin position="116"/>
        <end position="128"/>
    </location>
</feature>
<feature type="region of interest" description="Disordered" evidence="1">
    <location>
        <begin position="79"/>
        <end position="134"/>
    </location>
</feature>
<gene>
    <name evidence="4" type="ORF">ACFONA_10690</name>
</gene>
<feature type="chain" id="PRO_5045141043" evidence="2">
    <location>
        <begin position="23"/>
        <end position="134"/>
    </location>
</feature>
<keyword evidence="5" id="KW-1185">Reference proteome</keyword>
<feature type="signal peptide" evidence="2">
    <location>
        <begin position="1"/>
        <end position="22"/>
    </location>
</feature>
<accession>A0ABV7SZ90</accession>
<dbReference type="RefSeq" id="WP_261294794.1">
    <property type="nucleotide sequence ID" value="NZ_JANQBK010000010.1"/>
</dbReference>
<evidence type="ECO:0000256" key="2">
    <source>
        <dbReference type="SAM" id="SignalP"/>
    </source>
</evidence>
<evidence type="ECO:0000256" key="1">
    <source>
        <dbReference type="SAM" id="MobiDB-lite"/>
    </source>
</evidence>
<dbReference type="Proteomes" id="UP001595713">
    <property type="component" value="Unassembled WGS sequence"/>
</dbReference>
<evidence type="ECO:0000313" key="4">
    <source>
        <dbReference type="EMBL" id="MFC3580630.1"/>
    </source>
</evidence>
<comment type="caution">
    <text evidence="4">The sequence shown here is derived from an EMBL/GenBank/DDBJ whole genome shotgun (WGS) entry which is preliminary data.</text>
</comment>
<evidence type="ECO:0000313" key="5">
    <source>
        <dbReference type="Proteomes" id="UP001595713"/>
    </source>
</evidence>
<dbReference type="Pfam" id="PF05901">
    <property type="entry name" value="Excalibur"/>
    <property type="match status" value="1"/>
</dbReference>
<dbReference type="EMBL" id="JBHRXP010000004">
    <property type="protein sequence ID" value="MFC3580630.1"/>
    <property type="molecule type" value="Genomic_DNA"/>
</dbReference>
<dbReference type="InterPro" id="IPR008613">
    <property type="entry name" value="Excalibur_Ca-bd_domain"/>
</dbReference>
<feature type="domain" description="Excalibur calcium-binding" evidence="3">
    <location>
        <begin position="42"/>
        <end position="78"/>
    </location>
</feature>
<dbReference type="SMART" id="SM00894">
    <property type="entry name" value="Excalibur"/>
    <property type="match status" value="1"/>
</dbReference>
<organism evidence="4 5">
    <name type="scientific">Sphingomonas hylomeconis</name>
    <dbReference type="NCBI Taxonomy" id="1395958"/>
    <lineage>
        <taxon>Bacteria</taxon>
        <taxon>Pseudomonadati</taxon>
        <taxon>Pseudomonadota</taxon>
        <taxon>Alphaproteobacteria</taxon>
        <taxon>Sphingomonadales</taxon>
        <taxon>Sphingomonadaceae</taxon>
        <taxon>Sphingomonas</taxon>
    </lineage>
</organism>
<keyword evidence="2" id="KW-0732">Signal</keyword>
<name>A0ABV7SZ90_9SPHN</name>
<evidence type="ECO:0000259" key="3">
    <source>
        <dbReference type="SMART" id="SM00894"/>
    </source>
</evidence>